<protein>
    <submittedName>
        <fullName evidence="11">Cylicin-1</fullName>
    </submittedName>
</protein>
<dbReference type="GO" id="GO:0033150">
    <property type="term" value="C:cytoskeletal calyx"/>
    <property type="evidence" value="ECO:0007669"/>
    <property type="project" value="UniProtKB-SubCell"/>
</dbReference>
<dbReference type="Proteomes" id="UP000248481">
    <property type="component" value="Chromosome X"/>
</dbReference>
<dbReference type="GO" id="GO:0007283">
    <property type="term" value="P:spermatogenesis"/>
    <property type="evidence" value="ECO:0007669"/>
    <property type="project" value="UniProtKB-KW"/>
</dbReference>
<keyword evidence="10" id="KW-1185">Reference proteome</keyword>
<dbReference type="GeneID" id="110574372"/>
<evidence type="ECO:0000256" key="3">
    <source>
        <dbReference type="ARBA" id="ARBA00022737"/>
    </source>
</evidence>
<evidence type="ECO:0000256" key="7">
    <source>
        <dbReference type="ARBA" id="ARBA00049644"/>
    </source>
</evidence>
<dbReference type="CTD" id="1538"/>
<proteinExistence type="predicted"/>
<evidence type="ECO:0000313" key="10">
    <source>
        <dbReference type="Proteomes" id="UP000248481"/>
    </source>
</evidence>
<feature type="region of interest" description="Disordered" evidence="8">
    <location>
        <begin position="143"/>
        <end position="281"/>
    </location>
</feature>
<evidence type="ECO:0000256" key="1">
    <source>
        <dbReference type="ARBA" id="ARBA00022473"/>
    </source>
</evidence>
<comment type="subcellular location">
    <subcellularLocation>
        <location evidence="7">Cytoplasm</location>
        <location evidence="7">Cytoskeleton</location>
        <location evidence="7">Perinuclear theca</location>
        <location evidence="7">Calyx</location>
    </subcellularLocation>
</comment>
<feature type="compositionally biased region" description="Basic and acidic residues" evidence="8">
    <location>
        <begin position="314"/>
        <end position="341"/>
    </location>
</feature>
<evidence type="ECO:0000256" key="4">
    <source>
        <dbReference type="ARBA" id="ARBA00022782"/>
    </source>
</evidence>
<keyword evidence="5" id="KW-0744">Spermatogenesis</keyword>
<feature type="compositionally biased region" description="Polar residues" evidence="8">
    <location>
        <begin position="272"/>
        <end position="281"/>
    </location>
</feature>
<evidence type="ECO:0000256" key="6">
    <source>
        <dbReference type="ARBA" id="ARBA00023212"/>
    </source>
</evidence>
<feature type="domain" description="Cylicin N-terminal" evidence="9">
    <location>
        <begin position="49"/>
        <end position="153"/>
    </location>
</feature>
<dbReference type="GO" id="GO:0030154">
    <property type="term" value="P:cell differentiation"/>
    <property type="evidence" value="ECO:0007669"/>
    <property type="project" value="UniProtKB-KW"/>
</dbReference>
<dbReference type="PANTHER" id="PTHR16742">
    <property type="entry name" value="CYCLICIN"/>
    <property type="match status" value="1"/>
</dbReference>
<feature type="compositionally biased region" description="Basic and acidic residues" evidence="8">
    <location>
        <begin position="483"/>
        <end position="513"/>
    </location>
</feature>
<evidence type="ECO:0000256" key="5">
    <source>
        <dbReference type="ARBA" id="ARBA00022871"/>
    </source>
</evidence>
<dbReference type="InterPro" id="IPR029354">
    <property type="entry name" value="Cylicin_N"/>
</dbReference>
<reference evidence="11" key="1">
    <citation type="submission" date="2025-08" db="UniProtKB">
        <authorList>
            <consortium name="RefSeq"/>
        </authorList>
    </citation>
    <scope>IDENTIFICATION</scope>
    <source>
        <tissue evidence="11">Blood</tissue>
    </source>
</reference>
<feature type="region of interest" description="Disordered" evidence="8">
    <location>
        <begin position="80"/>
        <end position="110"/>
    </location>
</feature>
<accession>A0A2Y9GN51</accession>
<evidence type="ECO:0000313" key="11">
    <source>
        <dbReference type="RefSeq" id="XP_021538769.1"/>
    </source>
</evidence>
<dbReference type="STRING" id="29088.A0A2Y9GN51"/>
<feature type="region of interest" description="Disordered" evidence="8">
    <location>
        <begin position="300"/>
        <end position="645"/>
    </location>
</feature>
<evidence type="ECO:0000256" key="8">
    <source>
        <dbReference type="SAM" id="MobiDB-lite"/>
    </source>
</evidence>
<feature type="compositionally biased region" description="Basic and acidic residues" evidence="8">
    <location>
        <begin position="149"/>
        <end position="165"/>
    </location>
</feature>
<evidence type="ECO:0000256" key="2">
    <source>
        <dbReference type="ARBA" id="ARBA00022490"/>
    </source>
</evidence>
<dbReference type="KEGG" id="nsu:110574372"/>
<feature type="compositionally biased region" description="Basic and acidic residues" evidence="8">
    <location>
        <begin position="383"/>
        <end position="396"/>
    </location>
</feature>
<feature type="compositionally biased region" description="Basic residues" evidence="8">
    <location>
        <begin position="526"/>
        <end position="536"/>
    </location>
</feature>
<feature type="compositionally biased region" description="Basic and acidic residues" evidence="8">
    <location>
        <begin position="443"/>
        <end position="473"/>
    </location>
</feature>
<organism evidence="10 11">
    <name type="scientific">Neomonachus schauinslandi</name>
    <name type="common">Hawaiian monk seal</name>
    <name type="synonym">Monachus schauinslandi</name>
    <dbReference type="NCBI Taxonomy" id="29088"/>
    <lineage>
        <taxon>Eukaryota</taxon>
        <taxon>Metazoa</taxon>
        <taxon>Chordata</taxon>
        <taxon>Craniata</taxon>
        <taxon>Vertebrata</taxon>
        <taxon>Euteleostomi</taxon>
        <taxon>Mammalia</taxon>
        <taxon>Eutheria</taxon>
        <taxon>Laurasiatheria</taxon>
        <taxon>Carnivora</taxon>
        <taxon>Caniformia</taxon>
        <taxon>Pinnipedia</taxon>
        <taxon>Phocidae</taxon>
        <taxon>Monachinae</taxon>
        <taxon>Monachini</taxon>
        <taxon>Neomonachus</taxon>
    </lineage>
</organism>
<dbReference type="InParanoid" id="A0A2Y9GN51"/>
<keyword evidence="3" id="KW-0677">Repeat</keyword>
<sequence>MWSGSTVPASSAHFCCLDPEGGLQLPGKTPAEVWMVEMFPQEHTGLWQEINIGTNDKSISINESSRKLWNQDYFTLTFPKPLQPGRKKRSRPSESQISVPRHDKKKLEEVQKPVYIRIRHSLKKISQRPSVYLTVRRQAPFRNPYTLKAHTENGDSKKSKDDKKGRTLQRNSKKNKGPHETTIESKMVNDEKLKRGNKADKTPSKLSRKSELSKDSKSKLEINPESSDFKAVSMYPKKDKRDLKNSKETDNEFICAKKDSKDSKNNSDAKSQTCSKNSSNMDFILYLEESGAESMKCDMGLKNYSQNNSKKPSKKDTKKDAKKSSDAESVDSKDAKKDAKKDKKGPKKEKKKDAKKDTESTDEESADSEDAKKEPKKAKKDSKKSDKKKDAKKDTETTDAESEDSKDAKKDSKKAKKDSKKSDKKKDTKKDAVSTDAETESELETKNWKKDEKKEKKNSKKDDKKKDAKKDVVSTDADSESEWDSKKDKKVEKKDKRNSKKDDKNKFSMKSEESTETESEWDSKKDKRNSKKTKKDSKKDAKKQDAKKGIESTDTESDESSKTDSKKPETFESSDAESEESLYEFGAKKRVADESDATSTDSKKEALELKREFKMSSKKTTFKEKEKKTGTGRVPPSRERPPLPPCEPLLPSPKIKHLCQCKMPPAPLKPRYAPLKVWTLSPKLINDVIAKWVTSVYIPGLKEFTFEIMLVKHAMIQNHE</sequence>
<feature type="compositionally biased region" description="Acidic residues" evidence="8">
    <location>
        <begin position="572"/>
        <end position="582"/>
    </location>
</feature>
<gene>
    <name evidence="11" type="primary">CYLC1</name>
</gene>
<dbReference type="RefSeq" id="XP_021538769.1">
    <property type="nucleotide sequence ID" value="XM_021683094.1"/>
</dbReference>
<name>A0A2Y9GN51_NEOSC</name>
<feature type="compositionally biased region" description="Basic and acidic residues" evidence="8">
    <location>
        <begin position="236"/>
        <end position="267"/>
    </location>
</feature>
<dbReference type="GO" id="GO:0043159">
    <property type="term" value="C:acrosomal matrix"/>
    <property type="evidence" value="ECO:0007669"/>
    <property type="project" value="TreeGrafter"/>
</dbReference>
<keyword evidence="1" id="KW-0217">Developmental protein</keyword>
<dbReference type="InterPro" id="IPR026189">
    <property type="entry name" value="CYLC"/>
</dbReference>
<feature type="compositionally biased region" description="Basic and acidic residues" evidence="8">
    <location>
        <begin position="537"/>
        <end position="551"/>
    </location>
</feature>
<dbReference type="PANTHER" id="PTHR16742:SF1">
    <property type="entry name" value="CYLICIN-1"/>
    <property type="match status" value="1"/>
</dbReference>
<feature type="compositionally biased region" description="Basic and acidic residues" evidence="8">
    <location>
        <begin position="559"/>
        <end position="570"/>
    </location>
</feature>
<evidence type="ECO:0000259" key="9">
    <source>
        <dbReference type="Pfam" id="PF15241"/>
    </source>
</evidence>
<feature type="compositionally biased region" description="Basic and acidic residues" evidence="8">
    <location>
        <begin position="420"/>
        <end position="433"/>
    </location>
</feature>
<dbReference type="GO" id="GO:0005200">
    <property type="term" value="F:structural constituent of cytoskeleton"/>
    <property type="evidence" value="ECO:0007669"/>
    <property type="project" value="InterPro"/>
</dbReference>
<feature type="compositionally biased region" description="Basic and acidic residues" evidence="8">
    <location>
        <begin position="601"/>
        <end position="629"/>
    </location>
</feature>
<keyword evidence="4" id="KW-0221">Differentiation</keyword>
<feature type="compositionally biased region" description="Basic and acidic residues" evidence="8">
    <location>
        <begin position="177"/>
        <end position="222"/>
    </location>
</feature>
<dbReference type="AlphaFoldDB" id="A0A2Y9GN51"/>
<dbReference type="GO" id="GO:0005634">
    <property type="term" value="C:nucleus"/>
    <property type="evidence" value="ECO:0007669"/>
    <property type="project" value="TreeGrafter"/>
</dbReference>
<dbReference type="Pfam" id="PF15241">
    <property type="entry name" value="Cylicin_N"/>
    <property type="match status" value="1"/>
</dbReference>
<keyword evidence="2" id="KW-0963">Cytoplasm</keyword>
<keyword evidence="6" id="KW-0206">Cytoskeleton</keyword>